<name>A0A0C3DB17_9AGAM</name>
<dbReference type="OrthoDB" id="10252687at2759"/>
<sequence length="66" mass="7722">MFQALDANIDIPAASTYYQGMFEFSERRSSKSHVHSNTLRPPVLSCQEELTLTFYHCHIETYHNQE</sequence>
<dbReference type="HOGENOM" id="CLU_2832700_0_0_1"/>
<dbReference type="EMBL" id="KN822093">
    <property type="protein sequence ID" value="KIM57930.1"/>
    <property type="molecule type" value="Genomic_DNA"/>
</dbReference>
<accession>A0A0C3DB17</accession>
<dbReference type="Proteomes" id="UP000053989">
    <property type="component" value="Unassembled WGS sequence"/>
</dbReference>
<reference evidence="1 2" key="1">
    <citation type="submission" date="2014-04" db="EMBL/GenBank/DDBJ databases">
        <authorList>
            <consortium name="DOE Joint Genome Institute"/>
            <person name="Kuo A."/>
            <person name="Kohler A."/>
            <person name="Nagy L.G."/>
            <person name="Floudas D."/>
            <person name="Copeland A."/>
            <person name="Barry K.W."/>
            <person name="Cichocki N."/>
            <person name="Veneault-Fourrey C."/>
            <person name="LaButti K."/>
            <person name="Lindquist E.A."/>
            <person name="Lipzen A."/>
            <person name="Lundell T."/>
            <person name="Morin E."/>
            <person name="Murat C."/>
            <person name="Sun H."/>
            <person name="Tunlid A."/>
            <person name="Henrissat B."/>
            <person name="Grigoriev I.V."/>
            <person name="Hibbett D.S."/>
            <person name="Martin F."/>
            <person name="Nordberg H.P."/>
            <person name="Cantor M.N."/>
            <person name="Hua S.X."/>
        </authorList>
    </citation>
    <scope>NUCLEOTIDE SEQUENCE [LARGE SCALE GENOMIC DNA]</scope>
    <source>
        <strain evidence="1 2">Foug A</strain>
    </source>
</reference>
<dbReference type="AlphaFoldDB" id="A0A0C3DB17"/>
<evidence type="ECO:0000313" key="2">
    <source>
        <dbReference type="Proteomes" id="UP000053989"/>
    </source>
</evidence>
<dbReference type="InParanoid" id="A0A0C3DB17"/>
<organism evidence="1 2">
    <name type="scientific">Scleroderma citrinum Foug A</name>
    <dbReference type="NCBI Taxonomy" id="1036808"/>
    <lineage>
        <taxon>Eukaryota</taxon>
        <taxon>Fungi</taxon>
        <taxon>Dikarya</taxon>
        <taxon>Basidiomycota</taxon>
        <taxon>Agaricomycotina</taxon>
        <taxon>Agaricomycetes</taxon>
        <taxon>Agaricomycetidae</taxon>
        <taxon>Boletales</taxon>
        <taxon>Sclerodermatineae</taxon>
        <taxon>Sclerodermataceae</taxon>
        <taxon>Scleroderma</taxon>
    </lineage>
</organism>
<reference evidence="2" key="2">
    <citation type="submission" date="2015-01" db="EMBL/GenBank/DDBJ databases">
        <title>Evolutionary Origins and Diversification of the Mycorrhizal Mutualists.</title>
        <authorList>
            <consortium name="DOE Joint Genome Institute"/>
            <consortium name="Mycorrhizal Genomics Consortium"/>
            <person name="Kohler A."/>
            <person name="Kuo A."/>
            <person name="Nagy L.G."/>
            <person name="Floudas D."/>
            <person name="Copeland A."/>
            <person name="Barry K.W."/>
            <person name="Cichocki N."/>
            <person name="Veneault-Fourrey C."/>
            <person name="LaButti K."/>
            <person name="Lindquist E.A."/>
            <person name="Lipzen A."/>
            <person name="Lundell T."/>
            <person name="Morin E."/>
            <person name="Murat C."/>
            <person name="Riley R."/>
            <person name="Ohm R."/>
            <person name="Sun H."/>
            <person name="Tunlid A."/>
            <person name="Henrissat B."/>
            <person name="Grigoriev I.V."/>
            <person name="Hibbett D.S."/>
            <person name="Martin F."/>
        </authorList>
    </citation>
    <scope>NUCLEOTIDE SEQUENCE [LARGE SCALE GENOMIC DNA]</scope>
    <source>
        <strain evidence="2">Foug A</strain>
    </source>
</reference>
<gene>
    <name evidence="1" type="ORF">SCLCIDRAFT_1218978</name>
</gene>
<protein>
    <submittedName>
        <fullName evidence="1">Uncharacterized protein</fullName>
    </submittedName>
</protein>
<evidence type="ECO:0000313" key="1">
    <source>
        <dbReference type="EMBL" id="KIM57930.1"/>
    </source>
</evidence>
<keyword evidence="2" id="KW-1185">Reference proteome</keyword>
<proteinExistence type="predicted"/>